<evidence type="ECO:0000259" key="10">
    <source>
        <dbReference type="Pfam" id="PF22536"/>
    </source>
</evidence>
<feature type="domain" description="DNA-directed RNA polymerase III subunit RPC3 winged-helix" evidence="10">
    <location>
        <begin position="232"/>
        <end position="307"/>
    </location>
</feature>
<evidence type="ECO:0000313" key="12">
    <source>
        <dbReference type="Proteomes" id="UP001209540"/>
    </source>
</evidence>
<dbReference type="GO" id="GO:0005666">
    <property type="term" value="C:RNA polymerase III complex"/>
    <property type="evidence" value="ECO:0007669"/>
    <property type="project" value="UniProtKB-UniRule"/>
</dbReference>
<dbReference type="InterPro" id="IPR039748">
    <property type="entry name" value="RPC3"/>
</dbReference>
<name>A0AAD5PBR5_9FUNG</name>
<evidence type="ECO:0000313" key="11">
    <source>
        <dbReference type="EMBL" id="KAI9251908.1"/>
    </source>
</evidence>
<comment type="function">
    <text evidence="7 8">DNA-dependent RNA polymerase catalyzes the transcription of DNA into RNA using the four ribonucleoside triphosphates as substrates. Specific core component of RNA polymerase III which synthesizes small RNAs, such as 5S rRNA and tRNAs.</text>
</comment>
<keyword evidence="4 8" id="KW-0240">DNA-directed RNA polymerase</keyword>
<keyword evidence="6 8" id="KW-0539">Nucleus</keyword>
<evidence type="ECO:0000256" key="7">
    <source>
        <dbReference type="ARBA" id="ARBA00025127"/>
    </source>
</evidence>
<dbReference type="Proteomes" id="UP001209540">
    <property type="component" value="Unassembled WGS sequence"/>
</dbReference>
<dbReference type="GO" id="GO:0006351">
    <property type="term" value="P:DNA-templated transcription"/>
    <property type="evidence" value="ECO:0007669"/>
    <property type="project" value="InterPro"/>
</dbReference>
<organism evidence="11 12">
    <name type="scientific">Phascolomyces articulosus</name>
    <dbReference type="NCBI Taxonomy" id="60185"/>
    <lineage>
        <taxon>Eukaryota</taxon>
        <taxon>Fungi</taxon>
        <taxon>Fungi incertae sedis</taxon>
        <taxon>Mucoromycota</taxon>
        <taxon>Mucoromycotina</taxon>
        <taxon>Mucoromycetes</taxon>
        <taxon>Mucorales</taxon>
        <taxon>Lichtheimiaceae</taxon>
        <taxon>Phascolomyces</taxon>
    </lineage>
</organism>
<dbReference type="GO" id="GO:0003697">
    <property type="term" value="F:single-stranded DNA binding"/>
    <property type="evidence" value="ECO:0007669"/>
    <property type="project" value="UniProtKB-UniRule"/>
</dbReference>
<evidence type="ECO:0000256" key="4">
    <source>
        <dbReference type="ARBA" id="ARBA00022478"/>
    </source>
</evidence>
<evidence type="ECO:0000256" key="3">
    <source>
        <dbReference type="ARBA" id="ARBA00016689"/>
    </source>
</evidence>
<feature type="domain" description="RNA polymerase III Rpc82 C -terminal" evidence="9">
    <location>
        <begin position="3"/>
        <end position="225"/>
    </location>
</feature>
<dbReference type="Pfam" id="PF05645">
    <property type="entry name" value="RNA_pol_Rpc82"/>
    <property type="match status" value="1"/>
</dbReference>
<sequence length="392" mass="44650">MAAAGCITAVLPEHSRSSTDRYLAAEEKEAEKYMIATAKDLQAIKAAAHAQIEAETSMQEGIGMKRKAEDLLGPATKKHARKDGDEPDIEVDPDVFFAINYEKYTMMFRNNAIVDYATERINHTAGQVVKAFLDHGKAKMKNLREEDSPSASPIHIVNMIPSEMLTQDDIVLQPDPLDPNKKPGLQEVVRAYIMLLKTDQAGFVKSKDEMGANQFAINFAKLRDSMKRRVFEGIIREKYGVATCRIARILIEKGKLDESQVQKLAMLPPKEAREKLALLHTKGIVEIQEVPRSADRAPARTFFLWYVPLEKCYQELLVDAYRVILNLQQRKKEELKIRSRLLDKLSREDVIQNMDLLGEADKAELSQMQKVIQRLETSKKRMDDIVMIFRDF</sequence>
<comment type="subunit">
    <text evidence="2 8">Component of the RNA polymerase III (Pol III) complex consisting of 17 subunits.</text>
</comment>
<evidence type="ECO:0000259" key="9">
    <source>
        <dbReference type="Pfam" id="PF05645"/>
    </source>
</evidence>
<comment type="subcellular location">
    <subcellularLocation>
        <location evidence="1 8">Nucleus</location>
    </subcellularLocation>
</comment>
<dbReference type="InterPro" id="IPR055207">
    <property type="entry name" value="POLR3C_WHD"/>
</dbReference>
<keyword evidence="5 8" id="KW-0804">Transcription</keyword>
<dbReference type="PANTHER" id="PTHR12949">
    <property type="entry name" value="RNA POLYMERASE III DNA DIRECTED -RELATED"/>
    <property type="match status" value="1"/>
</dbReference>
<evidence type="ECO:0000256" key="6">
    <source>
        <dbReference type="ARBA" id="ARBA00023242"/>
    </source>
</evidence>
<dbReference type="InterPro" id="IPR036388">
    <property type="entry name" value="WH-like_DNA-bd_sf"/>
</dbReference>
<keyword evidence="12" id="KW-1185">Reference proteome</keyword>
<evidence type="ECO:0000256" key="1">
    <source>
        <dbReference type="ARBA" id="ARBA00004123"/>
    </source>
</evidence>
<dbReference type="PANTHER" id="PTHR12949:SF0">
    <property type="entry name" value="DNA-DIRECTED RNA POLYMERASE III SUBUNIT RPC3"/>
    <property type="match status" value="1"/>
</dbReference>
<evidence type="ECO:0000256" key="2">
    <source>
        <dbReference type="ARBA" id="ARBA00011206"/>
    </source>
</evidence>
<dbReference type="AlphaFoldDB" id="A0AAD5PBR5"/>
<protein>
    <recommendedName>
        <fullName evidence="3 8">DNA-directed RNA polymerase III subunit RPC3</fullName>
        <shortName evidence="8">RNA polymerase III subunit C3</shortName>
    </recommendedName>
</protein>
<dbReference type="InterPro" id="IPR036390">
    <property type="entry name" value="WH_DNA-bd_sf"/>
</dbReference>
<dbReference type="SUPFAM" id="SSF46785">
    <property type="entry name" value="Winged helix' DNA-binding domain"/>
    <property type="match status" value="1"/>
</dbReference>
<accession>A0AAD5PBR5</accession>
<reference evidence="11" key="1">
    <citation type="journal article" date="2022" name="IScience">
        <title>Evolution of zygomycete secretomes and the origins of terrestrial fungal ecologies.</title>
        <authorList>
            <person name="Chang Y."/>
            <person name="Wang Y."/>
            <person name="Mondo S."/>
            <person name="Ahrendt S."/>
            <person name="Andreopoulos W."/>
            <person name="Barry K."/>
            <person name="Beard J."/>
            <person name="Benny G.L."/>
            <person name="Blankenship S."/>
            <person name="Bonito G."/>
            <person name="Cuomo C."/>
            <person name="Desiro A."/>
            <person name="Gervers K.A."/>
            <person name="Hundley H."/>
            <person name="Kuo A."/>
            <person name="LaButti K."/>
            <person name="Lang B.F."/>
            <person name="Lipzen A."/>
            <person name="O'Donnell K."/>
            <person name="Pangilinan J."/>
            <person name="Reynolds N."/>
            <person name="Sandor L."/>
            <person name="Smith M.E."/>
            <person name="Tsang A."/>
            <person name="Grigoriev I.V."/>
            <person name="Stajich J.E."/>
            <person name="Spatafora J.W."/>
        </authorList>
    </citation>
    <scope>NUCLEOTIDE SEQUENCE</scope>
    <source>
        <strain evidence="11">RSA 2281</strain>
    </source>
</reference>
<proteinExistence type="inferred from homology"/>
<dbReference type="Gene3D" id="1.10.10.10">
    <property type="entry name" value="Winged helix-like DNA-binding domain superfamily/Winged helix DNA-binding domain"/>
    <property type="match status" value="2"/>
</dbReference>
<evidence type="ECO:0000256" key="5">
    <source>
        <dbReference type="ARBA" id="ARBA00023163"/>
    </source>
</evidence>
<dbReference type="EMBL" id="JAIXMP010000029">
    <property type="protein sequence ID" value="KAI9251908.1"/>
    <property type="molecule type" value="Genomic_DNA"/>
</dbReference>
<dbReference type="Pfam" id="PF22536">
    <property type="entry name" value="WHD_POLR3C"/>
    <property type="match status" value="1"/>
</dbReference>
<dbReference type="InterPro" id="IPR008806">
    <property type="entry name" value="RNA_pol_III_Rpc82_C"/>
</dbReference>
<evidence type="ECO:0000256" key="8">
    <source>
        <dbReference type="RuleBase" id="RU367076"/>
    </source>
</evidence>
<gene>
    <name evidence="11" type="ORF">BDA99DRAFT_444265</name>
</gene>
<comment type="similarity">
    <text evidence="8">Belongs to the RNA polymerase beta chain family.</text>
</comment>
<reference evidence="11" key="2">
    <citation type="submission" date="2023-02" db="EMBL/GenBank/DDBJ databases">
        <authorList>
            <consortium name="DOE Joint Genome Institute"/>
            <person name="Mondo S.J."/>
            <person name="Chang Y."/>
            <person name="Wang Y."/>
            <person name="Ahrendt S."/>
            <person name="Andreopoulos W."/>
            <person name="Barry K."/>
            <person name="Beard J."/>
            <person name="Benny G.L."/>
            <person name="Blankenship S."/>
            <person name="Bonito G."/>
            <person name="Cuomo C."/>
            <person name="Desiro A."/>
            <person name="Gervers K.A."/>
            <person name="Hundley H."/>
            <person name="Kuo A."/>
            <person name="LaButti K."/>
            <person name="Lang B.F."/>
            <person name="Lipzen A."/>
            <person name="O'Donnell K."/>
            <person name="Pangilinan J."/>
            <person name="Reynolds N."/>
            <person name="Sandor L."/>
            <person name="Smith M.W."/>
            <person name="Tsang A."/>
            <person name="Grigoriev I.V."/>
            <person name="Stajich J.E."/>
            <person name="Spatafora J.W."/>
        </authorList>
    </citation>
    <scope>NUCLEOTIDE SEQUENCE</scope>
    <source>
        <strain evidence="11">RSA 2281</strain>
    </source>
</reference>
<comment type="caution">
    <text evidence="11">The sequence shown here is derived from an EMBL/GenBank/DDBJ whole genome shotgun (WGS) entry which is preliminary data.</text>
</comment>